<reference evidence="1" key="1">
    <citation type="submission" date="2019-08" db="EMBL/GenBank/DDBJ databases">
        <authorList>
            <person name="Kucharzyk K."/>
            <person name="Murdoch R.W."/>
            <person name="Higgins S."/>
            <person name="Loffler F."/>
        </authorList>
    </citation>
    <scope>NUCLEOTIDE SEQUENCE</scope>
</reference>
<name>A0A645D0T9_9ZZZZ</name>
<proteinExistence type="predicted"/>
<sequence length="53" mass="5809">MSQKLAIIPVKFIYALIVGITHRTGLPQSPFTKGAGGITCFFEEVKKRKCAGR</sequence>
<dbReference type="EMBL" id="VSSQ01031717">
    <property type="protein sequence ID" value="MPM82728.1"/>
    <property type="molecule type" value="Genomic_DNA"/>
</dbReference>
<comment type="caution">
    <text evidence="1">The sequence shown here is derived from an EMBL/GenBank/DDBJ whole genome shotgun (WGS) entry which is preliminary data.</text>
</comment>
<organism evidence="1">
    <name type="scientific">bioreactor metagenome</name>
    <dbReference type="NCBI Taxonomy" id="1076179"/>
    <lineage>
        <taxon>unclassified sequences</taxon>
        <taxon>metagenomes</taxon>
        <taxon>ecological metagenomes</taxon>
    </lineage>
</organism>
<gene>
    <name evidence="1" type="ORF">SDC9_129790</name>
</gene>
<protein>
    <submittedName>
        <fullName evidence="1">Uncharacterized protein</fullName>
    </submittedName>
</protein>
<accession>A0A645D0T9</accession>
<evidence type="ECO:0000313" key="1">
    <source>
        <dbReference type="EMBL" id="MPM82728.1"/>
    </source>
</evidence>
<dbReference type="AlphaFoldDB" id="A0A645D0T9"/>